<keyword evidence="4" id="KW-1185">Reference proteome</keyword>
<evidence type="ECO:0000256" key="2">
    <source>
        <dbReference type="SAM" id="Phobius"/>
    </source>
</evidence>
<evidence type="ECO:0000313" key="4">
    <source>
        <dbReference type="Proteomes" id="UP000325081"/>
    </source>
</evidence>
<gene>
    <name evidence="3" type="ORF">STAS_01685</name>
</gene>
<dbReference type="AlphaFoldDB" id="A0A5A7P0I6"/>
<keyword evidence="2" id="KW-1133">Transmembrane helix</keyword>
<protein>
    <submittedName>
        <fullName evidence="3">Uncharacterized protein</fullName>
    </submittedName>
</protein>
<feature type="region of interest" description="Disordered" evidence="1">
    <location>
        <begin position="128"/>
        <end position="147"/>
    </location>
</feature>
<dbReference type="EMBL" id="BKCP01000669">
    <property type="protein sequence ID" value="GER26054.1"/>
    <property type="molecule type" value="Genomic_DNA"/>
</dbReference>
<proteinExistence type="predicted"/>
<keyword evidence="2" id="KW-0472">Membrane</keyword>
<name>A0A5A7P0I6_STRAF</name>
<reference evidence="4" key="1">
    <citation type="journal article" date="2019" name="Curr. Biol.">
        <title>Genome Sequence of Striga asiatica Provides Insight into the Evolution of Plant Parasitism.</title>
        <authorList>
            <person name="Yoshida S."/>
            <person name="Kim S."/>
            <person name="Wafula E.K."/>
            <person name="Tanskanen J."/>
            <person name="Kim Y.M."/>
            <person name="Honaas L."/>
            <person name="Yang Z."/>
            <person name="Spallek T."/>
            <person name="Conn C.E."/>
            <person name="Ichihashi Y."/>
            <person name="Cheong K."/>
            <person name="Cui S."/>
            <person name="Der J.P."/>
            <person name="Gundlach H."/>
            <person name="Jiao Y."/>
            <person name="Hori C."/>
            <person name="Ishida J.K."/>
            <person name="Kasahara H."/>
            <person name="Kiba T."/>
            <person name="Kim M.S."/>
            <person name="Koo N."/>
            <person name="Laohavisit A."/>
            <person name="Lee Y.H."/>
            <person name="Lumba S."/>
            <person name="McCourt P."/>
            <person name="Mortimer J.C."/>
            <person name="Mutuku J.M."/>
            <person name="Nomura T."/>
            <person name="Sasaki-Sekimoto Y."/>
            <person name="Seto Y."/>
            <person name="Wang Y."/>
            <person name="Wakatake T."/>
            <person name="Sakakibara H."/>
            <person name="Demura T."/>
            <person name="Yamaguchi S."/>
            <person name="Yoneyama K."/>
            <person name="Manabe R.I."/>
            <person name="Nelson D.C."/>
            <person name="Schulman A.H."/>
            <person name="Timko M.P."/>
            <person name="dePamphilis C.W."/>
            <person name="Choi D."/>
            <person name="Shirasu K."/>
        </authorList>
    </citation>
    <scope>NUCLEOTIDE SEQUENCE [LARGE SCALE GENOMIC DNA]</scope>
    <source>
        <strain evidence="4">cv. UVA1</strain>
    </source>
</reference>
<dbReference type="Proteomes" id="UP000325081">
    <property type="component" value="Unassembled WGS sequence"/>
</dbReference>
<evidence type="ECO:0000256" key="1">
    <source>
        <dbReference type="SAM" id="MobiDB-lite"/>
    </source>
</evidence>
<sequence>MEIWGGSIWMKDGGAENVRRKMEKGPLDSFSSQLSPRLSATLLSVSCIPGIIPLSPQKYMWAPRSNSPKISSLYSSILSCTYILPPVLFVCSRLRARSYLKFSGWSRAYRENSSWYNRLSLLATPKKSQARPPNLKVGTASMNMRRR</sequence>
<comment type="caution">
    <text evidence="3">The sequence shown here is derived from an EMBL/GenBank/DDBJ whole genome shotgun (WGS) entry which is preliminary data.</text>
</comment>
<evidence type="ECO:0000313" key="3">
    <source>
        <dbReference type="EMBL" id="GER26054.1"/>
    </source>
</evidence>
<keyword evidence="2" id="KW-0812">Transmembrane</keyword>
<feature type="transmembrane region" description="Helical" evidence="2">
    <location>
        <begin position="72"/>
        <end position="91"/>
    </location>
</feature>
<accession>A0A5A7P0I6</accession>
<organism evidence="3 4">
    <name type="scientific">Striga asiatica</name>
    <name type="common">Asiatic witchweed</name>
    <name type="synonym">Buchnera asiatica</name>
    <dbReference type="NCBI Taxonomy" id="4170"/>
    <lineage>
        <taxon>Eukaryota</taxon>
        <taxon>Viridiplantae</taxon>
        <taxon>Streptophyta</taxon>
        <taxon>Embryophyta</taxon>
        <taxon>Tracheophyta</taxon>
        <taxon>Spermatophyta</taxon>
        <taxon>Magnoliopsida</taxon>
        <taxon>eudicotyledons</taxon>
        <taxon>Gunneridae</taxon>
        <taxon>Pentapetalae</taxon>
        <taxon>asterids</taxon>
        <taxon>lamiids</taxon>
        <taxon>Lamiales</taxon>
        <taxon>Orobanchaceae</taxon>
        <taxon>Buchnereae</taxon>
        <taxon>Striga</taxon>
    </lineage>
</organism>